<dbReference type="RefSeq" id="WP_134198947.1">
    <property type="nucleotide sequence ID" value="NZ_SOQZ01000002.1"/>
</dbReference>
<comment type="caution">
    <text evidence="1">The sequence shown here is derived from an EMBL/GenBank/DDBJ whole genome shotgun (WGS) entry which is preliminary data.</text>
</comment>
<dbReference type="InterPro" id="IPR046233">
    <property type="entry name" value="DUF6266"/>
</dbReference>
<gene>
    <name evidence="1" type="ORF">A8975_1073</name>
</gene>
<protein>
    <submittedName>
        <fullName evidence="1">Uncharacterized protein</fullName>
    </submittedName>
</protein>
<dbReference type="Proteomes" id="UP000294930">
    <property type="component" value="Unassembled WGS sequence"/>
</dbReference>
<evidence type="ECO:0000313" key="2">
    <source>
        <dbReference type="Proteomes" id="UP000294930"/>
    </source>
</evidence>
<evidence type="ECO:0000313" key="1">
    <source>
        <dbReference type="EMBL" id="TDY12310.1"/>
    </source>
</evidence>
<dbReference type="EMBL" id="SOQZ01000002">
    <property type="protein sequence ID" value="TDY12310.1"/>
    <property type="molecule type" value="Genomic_DNA"/>
</dbReference>
<organism evidence="1 2">
    <name type="scientific">Meridianimaribacter flavus</name>
    <dbReference type="NCBI Taxonomy" id="571115"/>
    <lineage>
        <taxon>Bacteria</taxon>
        <taxon>Pseudomonadati</taxon>
        <taxon>Bacteroidota</taxon>
        <taxon>Flavobacteriia</taxon>
        <taxon>Flavobacteriales</taxon>
        <taxon>Flavobacteriaceae</taxon>
        <taxon>Meridianimaribacter</taxon>
    </lineage>
</organism>
<keyword evidence="2" id="KW-1185">Reference proteome</keyword>
<proteinExistence type="predicted"/>
<reference evidence="1 2" key="1">
    <citation type="submission" date="2019-03" db="EMBL/GenBank/DDBJ databases">
        <title>Genomic Encyclopedia of Type Strains, Phase III (KMG-III): the genomes of soil and plant-associated and newly described type strains.</title>
        <authorList>
            <person name="Whitman W."/>
        </authorList>
    </citation>
    <scope>NUCLEOTIDE SEQUENCE [LARGE SCALE GENOMIC DNA]</scope>
    <source>
        <strain evidence="1 2">CGMCC 1.10957</strain>
    </source>
</reference>
<dbReference type="Pfam" id="PF19781">
    <property type="entry name" value="DUF6266"/>
    <property type="match status" value="1"/>
</dbReference>
<sequence length="212" mass="22968">MGTYNNGVLGGFSGKVGTVVGSQWRGKQVMRSVPTASKKAPSAAQLQQRAKFSFALRFLNPIKGLLSITFGDNTGSKTPFNNALSYHLKEAITVTDTGFELLYSKVLIGMGGLCGISNAVVTHSNPTTLSLTWQNNSNEGLAYPNDSLIVIAYAPQLEAFEFFIECSFRELSQCELVFPEHFQGHTLQLWATFNNATKVLSATSTYLGAVVL</sequence>
<accession>A0ABY2G5H6</accession>
<name>A0ABY2G5H6_9FLAO</name>